<accession>A0AA39H137</accession>
<proteinExistence type="predicted"/>
<protein>
    <submittedName>
        <fullName evidence="1">Uncharacterized protein</fullName>
    </submittedName>
</protein>
<evidence type="ECO:0000313" key="1">
    <source>
        <dbReference type="EMBL" id="KAK0397275.1"/>
    </source>
</evidence>
<comment type="caution">
    <text evidence="1">The sequence shown here is derived from an EMBL/GenBank/DDBJ whole genome shotgun (WGS) entry which is preliminary data.</text>
</comment>
<gene>
    <name evidence="1" type="ORF">QR680_002060</name>
</gene>
<evidence type="ECO:0000313" key="2">
    <source>
        <dbReference type="Proteomes" id="UP001175271"/>
    </source>
</evidence>
<name>A0AA39H137_9BILA</name>
<dbReference type="Proteomes" id="UP001175271">
    <property type="component" value="Unassembled WGS sequence"/>
</dbReference>
<keyword evidence="2" id="KW-1185">Reference proteome</keyword>
<dbReference type="EMBL" id="JAUCMV010000005">
    <property type="protein sequence ID" value="KAK0397275.1"/>
    <property type="molecule type" value="Genomic_DNA"/>
</dbReference>
<sequence length="88" mass="10154">MNAVVYTLVLAGFIGTFCCGETFIRSERNPLLLTILRRTPKSIAARFQPTKTIGSYPDKDWNDDYMDAMRRFMDAQAAKRYYYNARVG</sequence>
<dbReference type="AlphaFoldDB" id="A0AA39H137"/>
<reference evidence="1" key="1">
    <citation type="submission" date="2023-06" db="EMBL/GenBank/DDBJ databases">
        <title>Genomic analysis of the entomopathogenic nematode Steinernema hermaphroditum.</title>
        <authorList>
            <person name="Schwarz E.M."/>
            <person name="Heppert J.K."/>
            <person name="Baniya A."/>
            <person name="Schwartz H.T."/>
            <person name="Tan C.-H."/>
            <person name="Antoshechkin I."/>
            <person name="Sternberg P.W."/>
            <person name="Goodrich-Blair H."/>
            <person name="Dillman A.R."/>
        </authorList>
    </citation>
    <scope>NUCLEOTIDE SEQUENCE</scope>
    <source>
        <strain evidence="1">PS9179</strain>
        <tissue evidence="1">Whole animal</tissue>
    </source>
</reference>
<organism evidence="1 2">
    <name type="scientific">Steinernema hermaphroditum</name>
    <dbReference type="NCBI Taxonomy" id="289476"/>
    <lineage>
        <taxon>Eukaryota</taxon>
        <taxon>Metazoa</taxon>
        <taxon>Ecdysozoa</taxon>
        <taxon>Nematoda</taxon>
        <taxon>Chromadorea</taxon>
        <taxon>Rhabditida</taxon>
        <taxon>Tylenchina</taxon>
        <taxon>Panagrolaimomorpha</taxon>
        <taxon>Strongyloidoidea</taxon>
        <taxon>Steinernematidae</taxon>
        <taxon>Steinernema</taxon>
    </lineage>
</organism>